<name>A0A223D4D7_9BACL</name>
<feature type="domain" description="Glyoxalase/fosfomycin resistance/dioxygenase" evidence="1">
    <location>
        <begin position="4"/>
        <end position="133"/>
    </location>
</feature>
<dbReference type="KEGG" id="tab:CIG75_15965"/>
<protein>
    <recommendedName>
        <fullName evidence="1">Glyoxalase/fosfomycin resistance/dioxygenase domain-containing protein</fullName>
    </recommendedName>
</protein>
<dbReference type="Gene3D" id="3.10.180.10">
    <property type="entry name" value="2,3-Dihydroxybiphenyl 1,2-Dioxygenase, domain 1"/>
    <property type="match status" value="1"/>
</dbReference>
<dbReference type="RefSeq" id="WP_094237526.1">
    <property type="nucleotide sequence ID" value="NZ_CP022657.1"/>
</dbReference>
<dbReference type="AlphaFoldDB" id="A0A223D4D7"/>
<dbReference type="Proteomes" id="UP000214688">
    <property type="component" value="Chromosome"/>
</dbReference>
<dbReference type="SUPFAM" id="SSF54593">
    <property type="entry name" value="Glyoxalase/Bleomycin resistance protein/Dihydroxybiphenyl dioxygenase"/>
    <property type="match status" value="1"/>
</dbReference>
<dbReference type="OrthoDB" id="9795306at2"/>
<keyword evidence="3" id="KW-1185">Reference proteome</keyword>
<dbReference type="Pfam" id="PF00903">
    <property type="entry name" value="Glyoxalase"/>
    <property type="match status" value="1"/>
</dbReference>
<dbReference type="InterPro" id="IPR004360">
    <property type="entry name" value="Glyas_Fos-R_dOase_dom"/>
</dbReference>
<proteinExistence type="predicted"/>
<accession>A0A223D4D7</accession>
<gene>
    <name evidence="2" type="ORF">CIG75_15965</name>
</gene>
<sequence>MSIDAYLNFNGNCREAVEFYTDVFGAEKPQLMTFADMPPHPDYPLAEESKQLIMHTQLTIGGSRVMFSDVMPEMPFVVGNNISLAFVTDNKDDIQSAFEKLKVGGTVNMELQETFWSKYFGMVTDKFGVGWQLNLNVEE</sequence>
<organism evidence="2 3">
    <name type="scientific">Tumebacillus algifaecis</name>
    <dbReference type="NCBI Taxonomy" id="1214604"/>
    <lineage>
        <taxon>Bacteria</taxon>
        <taxon>Bacillati</taxon>
        <taxon>Bacillota</taxon>
        <taxon>Bacilli</taxon>
        <taxon>Bacillales</taxon>
        <taxon>Alicyclobacillaceae</taxon>
        <taxon>Tumebacillus</taxon>
    </lineage>
</organism>
<dbReference type="InterPro" id="IPR029068">
    <property type="entry name" value="Glyas_Bleomycin-R_OHBP_Dase"/>
</dbReference>
<dbReference type="InterPro" id="IPR028973">
    <property type="entry name" value="PhnB-like"/>
</dbReference>
<dbReference type="PANTHER" id="PTHR33990:SF1">
    <property type="entry name" value="PROTEIN YJDN"/>
    <property type="match status" value="1"/>
</dbReference>
<evidence type="ECO:0000259" key="1">
    <source>
        <dbReference type="Pfam" id="PF00903"/>
    </source>
</evidence>
<dbReference type="EMBL" id="CP022657">
    <property type="protein sequence ID" value="ASS76293.1"/>
    <property type="molecule type" value="Genomic_DNA"/>
</dbReference>
<dbReference type="PANTHER" id="PTHR33990">
    <property type="entry name" value="PROTEIN YJDN-RELATED"/>
    <property type="match status" value="1"/>
</dbReference>
<reference evidence="2 3" key="1">
    <citation type="journal article" date="2015" name="Int. J. Syst. Evol. Microbiol.">
        <title>Tumebacillus algifaecis sp. nov., isolated from decomposing algal scum.</title>
        <authorList>
            <person name="Wu Y.F."/>
            <person name="Zhang B."/>
            <person name="Xing P."/>
            <person name="Wu Q.L."/>
            <person name="Liu S.J."/>
        </authorList>
    </citation>
    <scope>NUCLEOTIDE SEQUENCE [LARGE SCALE GENOMIC DNA]</scope>
    <source>
        <strain evidence="2 3">THMBR28</strain>
    </source>
</reference>
<evidence type="ECO:0000313" key="2">
    <source>
        <dbReference type="EMBL" id="ASS76293.1"/>
    </source>
</evidence>
<evidence type="ECO:0000313" key="3">
    <source>
        <dbReference type="Proteomes" id="UP000214688"/>
    </source>
</evidence>
<dbReference type="CDD" id="cd06588">
    <property type="entry name" value="PhnB_like"/>
    <property type="match status" value="1"/>
</dbReference>